<reference evidence="2" key="1">
    <citation type="submission" date="2020-10" db="EMBL/GenBank/DDBJ databases">
        <title>Complete genome sequence of Bacillus velezensis NST6.</title>
        <authorList>
            <person name="Choi J."/>
        </authorList>
    </citation>
    <scope>NUCLEOTIDE SEQUENCE [LARGE SCALE GENOMIC DNA]</scope>
    <source>
        <strain evidence="2">NST6</strain>
    </source>
</reference>
<protein>
    <submittedName>
        <fullName evidence="1">Uncharacterized protein</fullName>
    </submittedName>
</protein>
<organism evidence="1 2">
    <name type="scientific">Bacillus velezensis</name>
    <dbReference type="NCBI Taxonomy" id="492670"/>
    <lineage>
        <taxon>Bacteria</taxon>
        <taxon>Bacillati</taxon>
        <taxon>Bacillota</taxon>
        <taxon>Bacilli</taxon>
        <taxon>Bacillales</taxon>
        <taxon>Bacillaceae</taxon>
        <taxon>Bacillus</taxon>
        <taxon>Bacillus amyloliquefaciens group</taxon>
    </lineage>
</organism>
<evidence type="ECO:0000313" key="2">
    <source>
        <dbReference type="Proteomes" id="UP000587477"/>
    </source>
</evidence>
<proteinExistence type="predicted"/>
<dbReference type="AlphaFoldDB" id="A0A172XIT5"/>
<dbReference type="RefSeq" id="WP_012117628.1">
    <property type="nucleotide sequence ID" value="NZ_CAJQZS010000001.1"/>
</dbReference>
<sequence length="55" mass="6036">MSLIILASMLLWGAVIHELNKPSKKQSKRKMIPLVSLSSLSTLIITISLFSNLIG</sequence>
<evidence type="ECO:0000313" key="1">
    <source>
        <dbReference type="EMBL" id="QOY28959.1"/>
    </source>
</evidence>
<gene>
    <name evidence="1" type="ORF">BACVE_004001</name>
</gene>
<name>A0A172XIT5_BACVE</name>
<dbReference type="EMBL" id="CP063687">
    <property type="protein sequence ID" value="QOY28959.1"/>
    <property type="molecule type" value="Genomic_DNA"/>
</dbReference>
<accession>A0A172XIT5</accession>
<dbReference type="Proteomes" id="UP000587477">
    <property type="component" value="Chromosome"/>
</dbReference>